<evidence type="ECO:0000259" key="8">
    <source>
        <dbReference type="SMART" id="SM00198"/>
    </source>
</evidence>
<evidence type="ECO:0000256" key="3">
    <source>
        <dbReference type="ARBA" id="ARBA00022525"/>
    </source>
</evidence>
<dbReference type="PROSITE" id="PS01010">
    <property type="entry name" value="CRISP_2"/>
    <property type="match status" value="1"/>
</dbReference>
<evidence type="ECO:0000256" key="7">
    <source>
        <dbReference type="SAM" id="SignalP"/>
    </source>
</evidence>
<dbReference type="GO" id="GO:0005576">
    <property type="term" value="C:extracellular region"/>
    <property type="evidence" value="ECO:0007669"/>
    <property type="project" value="UniProtKB-SubCell"/>
</dbReference>
<keyword evidence="5" id="KW-0813">Transport</keyword>
<organism evidence="9 10">
    <name type="scientific">Saccharomyces pastorianus</name>
    <name type="common">Lager yeast</name>
    <name type="synonym">Saccharomyces cerevisiae x Saccharomyces eubayanus</name>
    <dbReference type="NCBI Taxonomy" id="27292"/>
    <lineage>
        <taxon>Eukaryota</taxon>
        <taxon>Fungi</taxon>
        <taxon>Dikarya</taxon>
        <taxon>Ascomycota</taxon>
        <taxon>Saccharomycotina</taxon>
        <taxon>Saccharomycetes</taxon>
        <taxon>Saccharomycetales</taxon>
        <taxon>Saccharomycetaceae</taxon>
        <taxon>Saccharomyces</taxon>
    </lineage>
</organism>
<evidence type="ECO:0000256" key="1">
    <source>
        <dbReference type="ARBA" id="ARBA00004613"/>
    </source>
</evidence>
<dbReference type="PRINTS" id="PR00837">
    <property type="entry name" value="V5TPXLIKE"/>
</dbReference>
<feature type="domain" description="SCP" evidence="8">
    <location>
        <begin position="161"/>
        <end position="289"/>
    </location>
</feature>
<keyword evidence="4 7" id="KW-0732">Signal</keyword>
<keyword evidence="5" id="KW-0445">Lipid transport</keyword>
<dbReference type="InterPro" id="IPR014044">
    <property type="entry name" value="CAP_dom"/>
</dbReference>
<dbReference type="GO" id="GO:0015908">
    <property type="term" value="P:fatty acid transport"/>
    <property type="evidence" value="ECO:0007669"/>
    <property type="project" value="UniProtKB-ARBA"/>
</dbReference>
<dbReference type="InterPro" id="IPR035940">
    <property type="entry name" value="CAP_sf"/>
</dbReference>
<evidence type="ECO:0000256" key="5">
    <source>
        <dbReference type="ARBA" id="ARBA00023055"/>
    </source>
</evidence>
<reference evidence="9 10" key="1">
    <citation type="journal article" date="2019" name="BMC Genomics">
        <title>Chromosome level assembly and comparative genome analysis confirm lager-brewing yeasts originated from a single hybridization.</title>
        <authorList>
            <person name="Salazar A.N."/>
            <person name="Gorter de Vries A.R."/>
            <person name="van den Broek M."/>
            <person name="Brouwers N."/>
            <person name="de la Torre Cortes P."/>
            <person name="Kuijpers N.G.A."/>
            <person name="Daran J.G."/>
            <person name="Abeel T."/>
        </authorList>
    </citation>
    <scope>NUCLEOTIDE SEQUENCE [LARGE SCALE GENOMIC DNA]</scope>
    <source>
        <strain evidence="9 10">CBS 1483</strain>
    </source>
</reference>
<feature type="signal peptide" evidence="7">
    <location>
        <begin position="1"/>
        <end position="19"/>
    </location>
</feature>
<sequence>MKLSKLSILTSALATSALAAPAVVTVTEHAHEAAVVTVQGVVYVENGQTRTTYETLAPASTATPTSTATALVAPPVAPSSASSNSDVVLSALKNLASVWGKTTDSTTTLTSSESTSQSLAQATTTSTPAAASTTSTPAATTTTSQAAATSSASSSDSDLSDFASSVLAEHNKKRALHKDTPALSWSDTLASYAQDYADNYDCSGTLTHSGGPYGENLALGYDGPAAVDAWYNEISNYDFSNPGFSSNTGHFTQVVWKSTTQVGCGIKTCGGAWGDYVICSYDPAGNYEGEYADNVEPLA</sequence>
<dbReference type="CDD" id="cd05384">
    <property type="entry name" value="CAP_PRY1-like"/>
    <property type="match status" value="1"/>
</dbReference>
<proteinExistence type="inferred from homology"/>
<dbReference type="PANTHER" id="PTHR10334">
    <property type="entry name" value="CYSTEINE-RICH SECRETORY PROTEIN-RELATED"/>
    <property type="match status" value="1"/>
</dbReference>
<dbReference type="InterPro" id="IPR001283">
    <property type="entry name" value="CRISP-related"/>
</dbReference>
<dbReference type="Proteomes" id="UP000501346">
    <property type="component" value="Chromosome ScX-SeX"/>
</dbReference>
<dbReference type="EMBL" id="CP048991">
    <property type="protein sequence ID" value="QID80391.1"/>
    <property type="molecule type" value="Genomic_DNA"/>
</dbReference>
<comment type="similarity">
    <text evidence="2">Belongs to the CRISP family.</text>
</comment>
<evidence type="ECO:0000256" key="6">
    <source>
        <dbReference type="SAM" id="MobiDB-lite"/>
    </source>
</evidence>
<dbReference type="InterPro" id="IPR018244">
    <property type="entry name" value="Allrgn_V5/Tpx1_CS"/>
</dbReference>
<accession>A0A6C1DUD7</accession>
<evidence type="ECO:0000256" key="2">
    <source>
        <dbReference type="ARBA" id="ARBA00009923"/>
    </source>
</evidence>
<evidence type="ECO:0000313" key="9">
    <source>
        <dbReference type="EMBL" id="QID80391.1"/>
    </source>
</evidence>
<dbReference type="OrthoDB" id="337038at2759"/>
<keyword evidence="3" id="KW-0964">Secreted</keyword>
<protein>
    <submittedName>
        <fullName evidence="9">Sterol-binding protein</fullName>
    </submittedName>
</protein>
<dbReference type="SUPFAM" id="SSF55797">
    <property type="entry name" value="PR-1-like"/>
    <property type="match status" value="1"/>
</dbReference>
<dbReference type="PROSITE" id="PS01009">
    <property type="entry name" value="CRISP_1"/>
    <property type="match status" value="1"/>
</dbReference>
<comment type="subcellular location">
    <subcellularLocation>
        <location evidence="1">Secreted</location>
    </subcellularLocation>
</comment>
<dbReference type="Pfam" id="PF00188">
    <property type="entry name" value="CAP"/>
    <property type="match status" value="1"/>
</dbReference>
<dbReference type="GO" id="GO:0015918">
    <property type="term" value="P:sterol transport"/>
    <property type="evidence" value="ECO:0007669"/>
    <property type="project" value="UniProtKB-ARBA"/>
</dbReference>
<evidence type="ECO:0000313" key="10">
    <source>
        <dbReference type="Proteomes" id="UP000501346"/>
    </source>
</evidence>
<dbReference type="SMR" id="A0A6C1DUD7"/>
<feature type="region of interest" description="Disordered" evidence="6">
    <location>
        <begin position="103"/>
        <end position="157"/>
    </location>
</feature>
<dbReference type="AlphaFoldDB" id="A0A6C1DUD7"/>
<gene>
    <name evidence="9" type="primary">PRY1_1</name>
    <name evidence="9" type="ORF">GRS66_002711</name>
</gene>
<name>A0A6C1DUD7_SACPS</name>
<keyword evidence="10" id="KW-1185">Reference proteome</keyword>
<dbReference type="SMART" id="SM00198">
    <property type="entry name" value="SCP"/>
    <property type="match status" value="1"/>
</dbReference>
<dbReference type="FunFam" id="3.40.33.10:FF:000012">
    <property type="entry name" value="Secreted protein PRY1"/>
    <property type="match status" value="1"/>
</dbReference>
<dbReference type="Gene3D" id="3.40.33.10">
    <property type="entry name" value="CAP"/>
    <property type="match status" value="1"/>
</dbReference>
<feature type="chain" id="PRO_5025555770" evidence="7">
    <location>
        <begin position="20"/>
        <end position="299"/>
    </location>
</feature>
<evidence type="ECO:0000256" key="4">
    <source>
        <dbReference type="ARBA" id="ARBA00022729"/>
    </source>
</evidence>